<dbReference type="EMBL" id="JASBWT010000020">
    <property type="protein sequence ID" value="KAJ9096040.1"/>
    <property type="molecule type" value="Genomic_DNA"/>
</dbReference>
<name>A0ACC2V9J0_9TREE</name>
<gene>
    <name evidence="1" type="ORF">QFC21_005405</name>
</gene>
<keyword evidence="2" id="KW-1185">Reference proteome</keyword>
<reference evidence="1" key="1">
    <citation type="submission" date="2023-04" db="EMBL/GenBank/DDBJ databases">
        <title>Draft Genome sequencing of Naganishia species isolated from polar environments using Oxford Nanopore Technology.</title>
        <authorList>
            <person name="Leo P."/>
            <person name="Venkateswaran K."/>
        </authorList>
    </citation>
    <scope>NUCLEOTIDE SEQUENCE</scope>
    <source>
        <strain evidence="1">MNA-CCFEE 5423</strain>
    </source>
</reference>
<sequence>MRTHLLRLSRPTSRRTLATVHPGSPPPTTSTFTSNSIFPREPHAPAVVTSCLPGPRVQEASRGIQQFQDSRTHVLVAGNYIVDLDGNAFLDVYAQIASIPIGYNNPDLLKLAKTDLFATMAMNRPALGVFPPGEWKDMVEKAFLSVAPKGLNQVFTAMCGSCANETAFKAAFMTYRDKQRRLSQPPGSPAGPVEFTQEELASCMKNQAPGSPELSILSFKRPMVDWPAIKYPLEEHAKENAEAEAKSLQDVEETIISMKEIRPVAAVIIEPIASEGGDLHASPAFFRGLRQITKTHGVSFIVDEVQTGVGATGTFWAHEKWGLAEEDAPDFVTFSKKMQASP</sequence>
<organism evidence="1 2">
    <name type="scientific">Naganishia friedmannii</name>
    <dbReference type="NCBI Taxonomy" id="89922"/>
    <lineage>
        <taxon>Eukaryota</taxon>
        <taxon>Fungi</taxon>
        <taxon>Dikarya</taxon>
        <taxon>Basidiomycota</taxon>
        <taxon>Agaricomycotina</taxon>
        <taxon>Tremellomycetes</taxon>
        <taxon>Filobasidiales</taxon>
        <taxon>Filobasidiaceae</taxon>
        <taxon>Naganishia</taxon>
    </lineage>
</organism>
<evidence type="ECO:0000313" key="1">
    <source>
        <dbReference type="EMBL" id="KAJ9096040.1"/>
    </source>
</evidence>
<dbReference type="Proteomes" id="UP001227268">
    <property type="component" value="Unassembled WGS sequence"/>
</dbReference>
<accession>A0ACC2V9J0</accession>
<evidence type="ECO:0000313" key="2">
    <source>
        <dbReference type="Proteomes" id="UP001227268"/>
    </source>
</evidence>
<proteinExistence type="predicted"/>
<comment type="caution">
    <text evidence="1">The sequence shown here is derived from an EMBL/GenBank/DDBJ whole genome shotgun (WGS) entry which is preliminary data.</text>
</comment>
<protein>
    <submittedName>
        <fullName evidence="1">Uncharacterized protein</fullName>
    </submittedName>
</protein>